<keyword evidence="4 6" id="KW-1133">Transmembrane helix</keyword>
<feature type="transmembrane region" description="Helical" evidence="6">
    <location>
        <begin position="227"/>
        <end position="245"/>
    </location>
</feature>
<protein>
    <submittedName>
        <fullName evidence="8">DMT family transporter</fullName>
    </submittedName>
</protein>
<accession>A0A9D7FCW9</accession>
<dbReference type="EMBL" id="JADJNC010000014">
    <property type="protein sequence ID" value="MBK7423372.1"/>
    <property type="molecule type" value="Genomic_DNA"/>
</dbReference>
<feature type="transmembrane region" description="Helical" evidence="6">
    <location>
        <begin position="20"/>
        <end position="39"/>
    </location>
</feature>
<reference evidence="8" key="1">
    <citation type="submission" date="2020-10" db="EMBL/GenBank/DDBJ databases">
        <title>Connecting structure to function with the recovery of over 1000 high-quality activated sludge metagenome-assembled genomes encoding full-length rRNA genes using long-read sequencing.</title>
        <authorList>
            <person name="Singleton C.M."/>
            <person name="Petriglieri F."/>
            <person name="Kristensen J.M."/>
            <person name="Kirkegaard R.H."/>
            <person name="Michaelsen T.Y."/>
            <person name="Andersen M.H."/>
            <person name="Karst S.M."/>
            <person name="Dueholm M.S."/>
            <person name="Nielsen P.H."/>
            <person name="Albertsen M."/>
        </authorList>
    </citation>
    <scope>NUCLEOTIDE SEQUENCE</scope>
    <source>
        <strain evidence="8">EsbW_18-Q3-R4-48_MAXAC.044</strain>
    </source>
</reference>
<feature type="transmembrane region" description="Helical" evidence="6">
    <location>
        <begin position="132"/>
        <end position="154"/>
    </location>
</feature>
<feature type="transmembrane region" description="Helical" evidence="6">
    <location>
        <begin position="51"/>
        <end position="70"/>
    </location>
</feature>
<evidence type="ECO:0000313" key="9">
    <source>
        <dbReference type="Proteomes" id="UP000886602"/>
    </source>
</evidence>
<feature type="transmembrane region" description="Helical" evidence="6">
    <location>
        <begin position="76"/>
        <end position="96"/>
    </location>
</feature>
<evidence type="ECO:0000256" key="5">
    <source>
        <dbReference type="ARBA" id="ARBA00023136"/>
    </source>
</evidence>
<evidence type="ECO:0000259" key="7">
    <source>
        <dbReference type="Pfam" id="PF00892"/>
    </source>
</evidence>
<feature type="domain" description="EamA" evidence="7">
    <location>
        <begin position="2"/>
        <end position="120"/>
    </location>
</feature>
<dbReference type="GO" id="GO:0005886">
    <property type="term" value="C:plasma membrane"/>
    <property type="evidence" value="ECO:0007669"/>
    <property type="project" value="UniProtKB-SubCell"/>
</dbReference>
<evidence type="ECO:0000256" key="1">
    <source>
        <dbReference type="ARBA" id="ARBA00004651"/>
    </source>
</evidence>
<name>A0A9D7FCW9_9RHOO</name>
<proteinExistence type="predicted"/>
<dbReference type="InterPro" id="IPR050638">
    <property type="entry name" value="AA-Vitamin_Transporters"/>
</dbReference>
<evidence type="ECO:0000256" key="4">
    <source>
        <dbReference type="ARBA" id="ARBA00022989"/>
    </source>
</evidence>
<evidence type="ECO:0000256" key="6">
    <source>
        <dbReference type="SAM" id="Phobius"/>
    </source>
</evidence>
<dbReference type="PANTHER" id="PTHR32322:SF18">
    <property type="entry name" value="S-ADENOSYLMETHIONINE_S-ADENOSYLHOMOCYSTEINE TRANSPORTER"/>
    <property type="match status" value="1"/>
</dbReference>
<comment type="subcellular location">
    <subcellularLocation>
        <location evidence="1">Cell membrane</location>
        <topology evidence="1">Multi-pass membrane protein</topology>
    </subcellularLocation>
</comment>
<dbReference type="InterPro" id="IPR000620">
    <property type="entry name" value="EamA_dom"/>
</dbReference>
<evidence type="ECO:0000256" key="2">
    <source>
        <dbReference type="ARBA" id="ARBA00022475"/>
    </source>
</evidence>
<dbReference type="AlphaFoldDB" id="A0A9D7FCW9"/>
<sequence>MWTGFNLVSRLGGKSVLTPYDIFALRLITASLVLLPFATSMPPGVWRDGRLWLLAILGNLLYCLLVYQGFRYAPAAHGGILLAGLQPFLISALVWLIAGTRPSRMRNFGLMLIAIGIVCAAMPYFTDWSADSFFGDVLIMMSSISWAFYSVLAARWGYSAWTLTRAVVLGSALLYLPVYLLWLPKQLAAAPLSMIIIQSLFQGIVASILAMLAYLKAVSILGTERAAAFLALVPIVTGLLAVPLLDEALTAWLLSGLIFVSLGSYISSRYGTTLIRNPDEP</sequence>
<feature type="transmembrane region" description="Helical" evidence="6">
    <location>
        <begin position="108"/>
        <end position="126"/>
    </location>
</feature>
<feature type="transmembrane region" description="Helical" evidence="6">
    <location>
        <begin position="166"/>
        <end position="183"/>
    </location>
</feature>
<organism evidence="8 9">
    <name type="scientific">Candidatus Propionivibrio dominans</name>
    <dbReference type="NCBI Taxonomy" id="2954373"/>
    <lineage>
        <taxon>Bacteria</taxon>
        <taxon>Pseudomonadati</taxon>
        <taxon>Pseudomonadota</taxon>
        <taxon>Betaproteobacteria</taxon>
        <taxon>Rhodocyclales</taxon>
        <taxon>Rhodocyclaceae</taxon>
        <taxon>Propionivibrio</taxon>
    </lineage>
</organism>
<keyword evidence="3 6" id="KW-0812">Transmembrane</keyword>
<dbReference type="Proteomes" id="UP000886602">
    <property type="component" value="Unassembled WGS sequence"/>
</dbReference>
<feature type="transmembrane region" description="Helical" evidence="6">
    <location>
        <begin position="195"/>
        <end position="215"/>
    </location>
</feature>
<dbReference type="InterPro" id="IPR037185">
    <property type="entry name" value="EmrE-like"/>
</dbReference>
<feature type="transmembrane region" description="Helical" evidence="6">
    <location>
        <begin position="251"/>
        <end position="268"/>
    </location>
</feature>
<dbReference type="SUPFAM" id="SSF103481">
    <property type="entry name" value="Multidrug resistance efflux transporter EmrE"/>
    <property type="match status" value="2"/>
</dbReference>
<evidence type="ECO:0000256" key="3">
    <source>
        <dbReference type="ARBA" id="ARBA00022692"/>
    </source>
</evidence>
<comment type="caution">
    <text evidence="8">The sequence shown here is derived from an EMBL/GenBank/DDBJ whole genome shotgun (WGS) entry which is preliminary data.</text>
</comment>
<feature type="domain" description="EamA" evidence="7">
    <location>
        <begin position="134"/>
        <end position="268"/>
    </location>
</feature>
<dbReference type="Pfam" id="PF00892">
    <property type="entry name" value="EamA"/>
    <property type="match status" value="2"/>
</dbReference>
<evidence type="ECO:0000313" key="8">
    <source>
        <dbReference type="EMBL" id="MBK7423372.1"/>
    </source>
</evidence>
<keyword evidence="5 6" id="KW-0472">Membrane</keyword>
<dbReference type="PANTHER" id="PTHR32322">
    <property type="entry name" value="INNER MEMBRANE TRANSPORTER"/>
    <property type="match status" value="1"/>
</dbReference>
<keyword evidence="2" id="KW-1003">Cell membrane</keyword>
<gene>
    <name evidence="8" type="ORF">IPJ48_09910</name>
</gene>